<accession>A0ABU2PSV6</accession>
<dbReference type="Proteomes" id="UP001183881">
    <property type="component" value="Unassembled WGS sequence"/>
</dbReference>
<reference evidence="2" key="1">
    <citation type="submission" date="2023-07" db="EMBL/GenBank/DDBJ databases">
        <title>30 novel species of actinomycetes from the DSMZ collection.</title>
        <authorList>
            <person name="Nouioui I."/>
        </authorList>
    </citation>
    <scope>NUCLEOTIDE SEQUENCE [LARGE SCALE GENOMIC DNA]</scope>
    <source>
        <strain evidence="2">DSM 41636</strain>
    </source>
</reference>
<evidence type="ECO:0000313" key="1">
    <source>
        <dbReference type="EMBL" id="MDT0395248.1"/>
    </source>
</evidence>
<sequence>MNPLKPQATLHTDDFTRDDVETFHRLMTELVDKCRAVGEQHPAAWQPDSPDLLHQFGESMVIIADLSRTLHHSRRGIRRILDRARYRL</sequence>
<evidence type="ECO:0000313" key="2">
    <source>
        <dbReference type="Proteomes" id="UP001183881"/>
    </source>
</evidence>
<keyword evidence="2" id="KW-1185">Reference proteome</keyword>
<name>A0ABU2PSV6_9ACTN</name>
<comment type="caution">
    <text evidence="1">The sequence shown here is derived from an EMBL/GenBank/DDBJ whole genome shotgun (WGS) entry which is preliminary data.</text>
</comment>
<proteinExistence type="predicted"/>
<dbReference type="RefSeq" id="WP_311643396.1">
    <property type="nucleotide sequence ID" value="NZ_JAVRFA010000009.1"/>
</dbReference>
<organism evidence="1 2">
    <name type="scientific">Streptomyces edwardsiae</name>
    <dbReference type="NCBI Taxonomy" id="3075527"/>
    <lineage>
        <taxon>Bacteria</taxon>
        <taxon>Bacillati</taxon>
        <taxon>Actinomycetota</taxon>
        <taxon>Actinomycetes</taxon>
        <taxon>Kitasatosporales</taxon>
        <taxon>Streptomycetaceae</taxon>
        <taxon>Streptomyces</taxon>
    </lineage>
</organism>
<protein>
    <submittedName>
        <fullName evidence="1">Uncharacterized protein</fullName>
    </submittedName>
</protein>
<dbReference type="EMBL" id="JAVRFA010000009">
    <property type="protein sequence ID" value="MDT0395248.1"/>
    <property type="molecule type" value="Genomic_DNA"/>
</dbReference>
<gene>
    <name evidence="1" type="ORF">RM705_11105</name>
</gene>